<evidence type="ECO:0000313" key="3">
    <source>
        <dbReference type="EMBL" id="WED64442.1"/>
    </source>
</evidence>
<sequence>MNQIYIMCIDDEPDVLEAVERDLSTLEHLFPLETASSAAEARTVLQRIADAGDEVGAVFCDHVMPAETGVELMRWISQQEPWKLTKKALLTGQAGLEATINAVNQGGLDYYVAKPWTKESLIEVAKRLLTDYIIETGKDPMRYITSLDTVRLVEAVRSKGIMSDT</sequence>
<dbReference type="InterPro" id="IPR050595">
    <property type="entry name" value="Bact_response_regulator"/>
</dbReference>
<protein>
    <submittedName>
        <fullName evidence="3">Response regulator</fullName>
    </submittedName>
</protein>
<keyword evidence="1" id="KW-0597">Phosphoprotein</keyword>
<evidence type="ECO:0000313" key="4">
    <source>
        <dbReference type="Proteomes" id="UP001218638"/>
    </source>
</evidence>
<dbReference type="AlphaFoldDB" id="A0AAF0CHL1"/>
<dbReference type="Proteomes" id="UP001218638">
    <property type="component" value="Chromosome"/>
</dbReference>
<dbReference type="RefSeq" id="WP_330930925.1">
    <property type="nucleotide sequence ID" value="NZ_CP119075.1"/>
</dbReference>
<proteinExistence type="predicted"/>
<dbReference type="InterPro" id="IPR011006">
    <property type="entry name" value="CheY-like_superfamily"/>
</dbReference>
<organism evidence="3 4">
    <name type="scientific">Synoicihabitans lomoniglobus</name>
    <dbReference type="NCBI Taxonomy" id="2909285"/>
    <lineage>
        <taxon>Bacteria</taxon>
        <taxon>Pseudomonadati</taxon>
        <taxon>Verrucomicrobiota</taxon>
        <taxon>Opitutia</taxon>
        <taxon>Opitutales</taxon>
        <taxon>Opitutaceae</taxon>
        <taxon>Synoicihabitans</taxon>
    </lineage>
</organism>
<evidence type="ECO:0000256" key="1">
    <source>
        <dbReference type="ARBA" id="ARBA00022553"/>
    </source>
</evidence>
<accession>A0AAF0CHL1</accession>
<dbReference type="InterPro" id="IPR001789">
    <property type="entry name" value="Sig_transdc_resp-reg_receiver"/>
</dbReference>
<dbReference type="SUPFAM" id="SSF52172">
    <property type="entry name" value="CheY-like"/>
    <property type="match status" value="1"/>
</dbReference>
<dbReference type="PANTHER" id="PTHR44591">
    <property type="entry name" value="STRESS RESPONSE REGULATOR PROTEIN 1"/>
    <property type="match status" value="1"/>
</dbReference>
<dbReference type="KEGG" id="slom:PXH66_19050"/>
<keyword evidence="4" id="KW-1185">Reference proteome</keyword>
<dbReference type="GO" id="GO:0000160">
    <property type="term" value="P:phosphorelay signal transduction system"/>
    <property type="evidence" value="ECO:0007669"/>
    <property type="project" value="InterPro"/>
</dbReference>
<dbReference type="PANTHER" id="PTHR44591:SF3">
    <property type="entry name" value="RESPONSE REGULATORY DOMAIN-CONTAINING PROTEIN"/>
    <property type="match status" value="1"/>
</dbReference>
<feature type="domain" description="Response regulatory" evidence="2">
    <location>
        <begin position="4"/>
        <end position="125"/>
    </location>
</feature>
<dbReference type="SMART" id="SM00448">
    <property type="entry name" value="REC"/>
    <property type="match status" value="1"/>
</dbReference>
<gene>
    <name evidence="3" type="ORF">PXH66_19050</name>
</gene>
<evidence type="ECO:0000259" key="2">
    <source>
        <dbReference type="SMART" id="SM00448"/>
    </source>
</evidence>
<dbReference type="EMBL" id="CP119075">
    <property type="protein sequence ID" value="WED64442.1"/>
    <property type="molecule type" value="Genomic_DNA"/>
</dbReference>
<dbReference type="Pfam" id="PF00072">
    <property type="entry name" value="Response_reg"/>
    <property type="match status" value="1"/>
</dbReference>
<name>A0AAF0CHL1_9BACT</name>
<dbReference type="Gene3D" id="3.40.50.2300">
    <property type="match status" value="1"/>
</dbReference>
<reference evidence="3" key="1">
    <citation type="submission" date="2023-03" db="EMBL/GenBank/DDBJ databases">
        <title>Lomoglobus Profundus gen. nov., sp. nov., a novel member of the phylum Verrucomicrobia, isolated from deep-marine sediment of South China Sea.</title>
        <authorList>
            <person name="Ahmad T."/>
            <person name="Ishaq S.E."/>
            <person name="Wang F."/>
        </authorList>
    </citation>
    <scope>NUCLEOTIDE SEQUENCE</scope>
    <source>
        <strain evidence="3">LMO-M01</strain>
    </source>
</reference>